<keyword evidence="7" id="KW-0472">Membrane</keyword>
<evidence type="ECO:0000256" key="3">
    <source>
        <dbReference type="ARBA" id="ARBA00022741"/>
    </source>
</evidence>
<evidence type="ECO:0000256" key="7">
    <source>
        <dbReference type="SAM" id="Phobius"/>
    </source>
</evidence>
<dbReference type="EMBL" id="WNYA01000003">
    <property type="protein sequence ID" value="KAG8581510.1"/>
    <property type="molecule type" value="Genomic_DNA"/>
</dbReference>
<keyword evidence="7" id="KW-0812">Transmembrane</keyword>
<keyword evidence="3" id="KW-0547">Nucleotide-binding</keyword>
<name>A0AAV7C8Z8_ENGPU</name>
<dbReference type="GO" id="GO:0015203">
    <property type="term" value="F:polyamine transmembrane transporter activity"/>
    <property type="evidence" value="ECO:0007669"/>
    <property type="project" value="TreeGrafter"/>
</dbReference>
<evidence type="ECO:0000256" key="1">
    <source>
        <dbReference type="ARBA" id="ARBA00004141"/>
    </source>
</evidence>
<dbReference type="PANTHER" id="PTHR45630">
    <property type="entry name" value="CATION-TRANSPORTING ATPASE-RELATED"/>
    <property type="match status" value="1"/>
</dbReference>
<reference evidence="8" key="1">
    <citation type="thesis" date="2020" institute="ProQuest LLC" country="789 East Eisenhower Parkway, Ann Arbor, MI, USA">
        <title>Comparative Genomics and Chromosome Evolution.</title>
        <authorList>
            <person name="Mudd A.B."/>
        </authorList>
    </citation>
    <scope>NUCLEOTIDE SEQUENCE</scope>
    <source>
        <strain evidence="8">237g6f4</strain>
        <tissue evidence="8">Blood</tissue>
    </source>
</reference>
<keyword evidence="4" id="KW-0067">ATP-binding</keyword>
<feature type="transmembrane region" description="Helical" evidence="7">
    <location>
        <begin position="168"/>
        <end position="189"/>
    </location>
</feature>
<organism evidence="8 9">
    <name type="scientific">Engystomops pustulosus</name>
    <name type="common">Tungara frog</name>
    <name type="synonym">Physalaemus pustulosus</name>
    <dbReference type="NCBI Taxonomy" id="76066"/>
    <lineage>
        <taxon>Eukaryota</taxon>
        <taxon>Metazoa</taxon>
        <taxon>Chordata</taxon>
        <taxon>Craniata</taxon>
        <taxon>Vertebrata</taxon>
        <taxon>Euteleostomi</taxon>
        <taxon>Amphibia</taxon>
        <taxon>Batrachia</taxon>
        <taxon>Anura</taxon>
        <taxon>Neobatrachia</taxon>
        <taxon>Hyloidea</taxon>
        <taxon>Leptodactylidae</taxon>
        <taxon>Leiuperinae</taxon>
        <taxon>Engystomops</taxon>
    </lineage>
</organism>
<dbReference type="GO" id="GO:0019829">
    <property type="term" value="F:ATPase-coupled monoatomic cation transmembrane transporter activity"/>
    <property type="evidence" value="ECO:0007669"/>
    <property type="project" value="TreeGrafter"/>
</dbReference>
<dbReference type="Proteomes" id="UP000824782">
    <property type="component" value="Unassembled WGS sequence"/>
</dbReference>
<dbReference type="GO" id="GO:0031902">
    <property type="term" value="C:late endosome membrane"/>
    <property type="evidence" value="ECO:0007669"/>
    <property type="project" value="TreeGrafter"/>
</dbReference>
<evidence type="ECO:0000256" key="4">
    <source>
        <dbReference type="ARBA" id="ARBA00022840"/>
    </source>
</evidence>
<gene>
    <name evidence="8" type="ORF">GDO81_007697</name>
</gene>
<dbReference type="GO" id="GO:0005524">
    <property type="term" value="F:ATP binding"/>
    <property type="evidence" value="ECO:0007669"/>
    <property type="project" value="UniProtKB-KW"/>
</dbReference>
<evidence type="ECO:0000256" key="6">
    <source>
        <dbReference type="ARBA" id="ARBA00022967"/>
    </source>
</evidence>
<evidence type="ECO:0000256" key="2">
    <source>
        <dbReference type="ARBA" id="ARBA00022723"/>
    </source>
</evidence>
<dbReference type="GO" id="GO:0006874">
    <property type="term" value="P:intracellular calcium ion homeostasis"/>
    <property type="evidence" value="ECO:0007669"/>
    <property type="project" value="TreeGrafter"/>
</dbReference>
<proteinExistence type="predicted"/>
<evidence type="ECO:0000256" key="5">
    <source>
        <dbReference type="ARBA" id="ARBA00022842"/>
    </source>
</evidence>
<keyword evidence="2" id="KW-0479">Metal-binding</keyword>
<feature type="transmembrane region" description="Helical" evidence="7">
    <location>
        <begin position="37"/>
        <end position="59"/>
    </location>
</feature>
<feature type="transmembrane region" description="Helical" evidence="7">
    <location>
        <begin position="129"/>
        <end position="148"/>
    </location>
</feature>
<protein>
    <submittedName>
        <fullName evidence="8">Uncharacterized protein</fullName>
    </submittedName>
</protein>
<dbReference type="GO" id="GO:0046872">
    <property type="term" value="F:metal ion binding"/>
    <property type="evidence" value="ECO:0007669"/>
    <property type="project" value="UniProtKB-KW"/>
</dbReference>
<dbReference type="InterPro" id="IPR023298">
    <property type="entry name" value="ATPase_P-typ_TM_dom_sf"/>
</dbReference>
<keyword evidence="7" id="KW-1133">Transmembrane helix</keyword>
<accession>A0AAV7C8Z8</accession>
<dbReference type="AlphaFoldDB" id="A0AAV7C8Z8"/>
<dbReference type="PANTHER" id="PTHR45630:SF1">
    <property type="entry name" value="CATION-TRANSPORTING ATPASE 13A4-RELATED"/>
    <property type="match status" value="1"/>
</dbReference>
<evidence type="ECO:0000313" key="8">
    <source>
        <dbReference type="EMBL" id="KAG8581510.1"/>
    </source>
</evidence>
<keyword evidence="5" id="KW-0460">Magnesium</keyword>
<sequence>MHDLVINITVTLTMSLNHPAPKLAPYRPYGQLLTPPLLLSIFMHLTFTVIVQSTAFFLLQQQPWFNETDVFSACLPLNYSSANVTVREHRYAENFFTTTMFYITGFHEIVVEVVFAKGRPFRQPLYTNYLLSIMIAIQIAVYLFVMFADIETLYTIMELVCTPYYWRVYILIMVLVLFIVSYIAEMWFIENRKLWLWIKTMFTYKSKSQYRRLQRKLQKDPEWPPEDRTDYAIQCVSVEDPQNCTASNNEHKPEEAIQQARK</sequence>
<keyword evidence="9" id="KW-1185">Reference proteome</keyword>
<keyword evidence="6" id="KW-1278">Translocase</keyword>
<dbReference type="InterPro" id="IPR006544">
    <property type="entry name" value="P-type_TPase_V"/>
</dbReference>
<dbReference type="GO" id="GO:0140358">
    <property type="term" value="F:P-type transmembrane transporter activity"/>
    <property type="evidence" value="ECO:0007669"/>
    <property type="project" value="InterPro"/>
</dbReference>
<comment type="subcellular location">
    <subcellularLocation>
        <location evidence="1">Membrane</location>
        <topology evidence="1">Multi-pass membrane protein</topology>
    </subcellularLocation>
</comment>
<evidence type="ECO:0000313" key="9">
    <source>
        <dbReference type="Proteomes" id="UP000824782"/>
    </source>
</evidence>
<dbReference type="SUPFAM" id="SSF81665">
    <property type="entry name" value="Calcium ATPase, transmembrane domain M"/>
    <property type="match status" value="1"/>
</dbReference>
<comment type="caution">
    <text evidence="8">The sequence shown here is derived from an EMBL/GenBank/DDBJ whole genome shotgun (WGS) entry which is preliminary data.</text>
</comment>